<feature type="region of interest" description="Disordered" evidence="2">
    <location>
        <begin position="316"/>
        <end position="343"/>
    </location>
</feature>
<evidence type="ECO:0000313" key="3">
    <source>
        <dbReference type="EMBL" id="CAL5220366.1"/>
    </source>
</evidence>
<organism evidence="3 4">
    <name type="scientific">Coccomyxa viridis</name>
    <dbReference type="NCBI Taxonomy" id="1274662"/>
    <lineage>
        <taxon>Eukaryota</taxon>
        <taxon>Viridiplantae</taxon>
        <taxon>Chlorophyta</taxon>
        <taxon>core chlorophytes</taxon>
        <taxon>Trebouxiophyceae</taxon>
        <taxon>Trebouxiophyceae incertae sedis</taxon>
        <taxon>Coccomyxaceae</taxon>
        <taxon>Coccomyxa</taxon>
    </lineage>
</organism>
<comment type="caution">
    <text evidence="3">The sequence shown here is derived from an EMBL/GenBank/DDBJ whole genome shotgun (WGS) entry which is preliminary data.</text>
</comment>
<evidence type="ECO:0000256" key="1">
    <source>
        <dbReference type="ARBA" id="ARBA00009884"/>
    </source>
</evidence>
<dbReference type="PANTHER" id="PTHR11679">
    <property type="entry name" value="VESICLE PROTEIN SORTING-ASSOCIATED"/>
    <property type="match status" value="1"/>
</dbReference>
<evidence type="ECO:0000256" key="2">
    <source>
        <dbReference type="SAM" id="MobiDB-lite"/>
    </source>
</evidence>
<reference evidence="3 4" key="1">
    <citation type="submission" date="2024-06" db="EMBL/GenBank/DDBJ databases">
        <authorList>
            <person name="Kraege A."/>
            <person name="Thomma B."/>
        </authorList>
    </citation>
    <scope>NUCLEOTIDE SEQUENCE [LARGE SCALE GENOMIC DNA]</scope>
</reference>
<dbReference type="InterPro" id="IPR001619">
    <property type="entry name" value="Sec1-like"/>
</dbReference>
<dbReference type="InterPro" id="IPR036045">
    <property type="entry name" value="Sec1-like_sf"/>
</dbReference>
<keyword evidence="4" id="KW-1185">Reference proteome</keyword>
<feature type="compositionally biased region" description="Low complexity" evidence="2">
    <location>
        <begin position="318"/>
        <end position="332"/>
    </location>
</feature>
<proteinExistence type="inferred from homology"/>
<evidence type="ECO:0000313" key="4">
    <source>
        <dbReference type="Proteomes" id="UP001497392"/>
    </source>
</evidence>
<dbReference type="Proteomes" id="UP001497392">
    <property type="component" value="Unassembled WGS sequence"/>
</dbReference>
<protein>
    <submittedName>
        <fullName evidence="3">G2367 protein</fullName>
    </submittedName>
</protein>
<comment type="similarity">
    <text evidence="1">Belongs to the STXBP/unc-18/SEC1 family.</text>
</comment>
<accession>A0ABP1FK83</accession>
<gene>
    <name evidence="3" type="primary">g2367</name>
    <name evidence="3" type="ORF">VP750_LOCUS2025</name>
</gene>
<sequence>MDNHPFDARPLLTSRARIFHKGLLYLDSGAGELLASTAGLDWLLSRLGVSHVCALETSSPRDEAAARLLSGGTQLSLVVVTTRLLTEVHGMLIRLLQVHRDTPSCTILCTYSEEAHAGHSATMLGLEAYTEYKTALLEDLSGARAKAGQEMSRQCPDIRIEHLPMHACWLEPHSFVLPAASSANLAACSADAILDISSRDGANGDSTGDADSAKLIAHALLDIAFTAKLRLEVFSIGHHAHTVEEEVSDLVQASPAAETAALVLVDRNLDVVTPLSPSDHPLDQIWGCLPRRACLGAFRPQSSDVAVPLPQSFGVAPAAKSSSQDSAALQQQNEERLNSHATASASAGMVQGTLLSPEDPKMSEHLAFLMGRSSKDARMYLRKWLREALRHAGIQPKTRSKVGAASAEELHQLSMMLATAGPPHCWEHLSIAQLGFAAAAAGAICESDRWRFLDTCHGELLQACAKGAPGVLTKLQDCLATAAELDMSKAQRCSLADLLSLCLVSLAYISELSLSKDPSNLGQMASGLADPLTDTIMKGVVGTAGMPWLQGIEQHFVELGDIADADAAGHGAKGSREGLRQDVKIKVSAVLAQLCSAARARGGLKDMRRYLAHGAGSKAASSYLGELTARMLSGQPVADMQQNAASLSGLLKSGLGRLGIGQSAALPAQHSKIIILVLGGISMADVRAVRQEVLKHASSGGSPEPKRSPSVYVGGMHLLTAQDFMHTLRQT</sequence>
<name>A0ABP1FK83_9CHLO</name>
<dbReference type="EMBL" id="CAXHTA020000003">
    <property type="protein sequence ID" value="CAL5220366.1"/>
    <property type="molecule type" value="Genomic_DNA"/>
</dbReference>
<dbReference type="SUPFAM" id="SSF56815">
    <property type="entry name" value="Sec1/munc18-like (SM) proteins"/>
    <property type="match status" value="1"/>
</dbReference>